<protein>
    <submittedName>
        <fullName evidence="5">Transmembrane and TPR repeat-containing protein 1</fullName>
    </submittedName>
</protein>
<dbReference type="PANTHER" id="PTHR44809:SF1">
    <property type="entry name" value="PROTEIN O-MANNOSYL-TRANSFERASE TMTC1"/>
    <property type="match status" value="1"/>
</dbReference>
<organism evidence="5 6">
    <name type="scientific">Caerostris extrusa</name>
    <name type="common">Bark spider</name>
    <name type="synonym">Caerostris bankana</name>
    <dbReference type="NCBI Taxonomy" id="172846"/>
    <lineage>
        <taxon>Eukaryota</taxon>
        <taxon>Metazoa</taxon>
        <taxon>Ecdysozoa</taxon>
        <taxon>Arthropoda</taxon>
        <taxon>Chelicerata</taxon>
        <taxon>Arachnida</taxon>
        <taxon>Araneae</taxon>
        <taxon>Araneomorphae</taxon>
        <taxon>Entelegynae</taxon>
        <taxon>Araneoidea</taxon>
        <taxon>Araneidae</taxon>
        <taxon>Caerostris</taxon>
    </lineage>
</organism>
<feature type="domain" description="DUF1736" evidence="4">
    <location>
        <begin position="188"/>
        <end position="237"/>
    </location>
</feature>
<evidence type="ECO:0000256" key="1">
    <source>
        <dbReference type="ARBA" id="ARBA00022737"/>
    </source>
</evidence>
<reference evidence="5 6" key="1">
    <citation type="submission" date="2021-06" db="EMBL/GenBank/DDBJ databases">
        <title>Caerostris extrusa draft genome.</title>
        <authorList>
            <person name="Kono N."/>
            <person name="Arakawa K."/>
        </authorList>
    </citation>
    <scope>NUCLEOTIDE SEQUENCE [LARGE SCALE GENOMIC DNA]</scope>
</reference>
<keyword evidence="3" id="KW-0472">Membrane</keyword>
<gene>
    <name evidence="5" type="primary">Tmtc1_1</name>
    <name evidence="5" type="ORF">CEXT_249221</name>
</gene>
<proteinExistence type="predicted"/>
<keyword evidence="5" id="KW-0812">Transmembrane</keyword>
<dbReference type="Proteomes" id="UP001054945">
    <property type="component" value="Unassembled WGS sequence"/>
</dbReference>
<name>A0AAV4SJF5_CAEEX</name>
<dbReference type="InterPro" id="IPR013618">
    <property type="entry name" value="TMTC_DUF1736"/>
</dbReference>
<keyword evidence="1" id="KW-0677">Repeat</keyword>
<sequence length="436" mass="48401">VAERIVFPKRELQDAESKNQGNGERVEKKEANVLLWVFPERNHISLPLPAGEGGLQNVKSILSVFFENRTRNRKMLAGGWGVAVFIKKNDPIFGSNSRRSSRKGILFFFSQRKRLLKLSEWISHPKQEDTLYDCKDVRSLVNVTNSHILARTAVLISVTCALCYLRMCINGPLPQLMNTTTRQLLRSHGHTRVLTYLYLPAFNLWLLLCPSTLSYDWQTSSIPLVESPWELRNAASFGLPTRPTGSDCDRDTSAGKRSEVVSVLSLCRSCAFESEEVVHLLIVSCAFESEVFVDCSCVFESEVCVDGNCAFECEVCVDCNCAFESEVCVDGNCSFESEVCVDGIVFESEVCVDGSCAFESEVCVDCENSCSFESEVCVDCNCAFESEVCVDCNCAFESEVCVDGNCAFESEVCVDGYCTSVRSEKCVDSNCANVTK</sequence>
<evidence type="ECO:0000256" key="2">
    <source>
        <dbReference type="ARBA" id="ARBA00022803"/>
    </source>
</evidence>
<feature type="non-terminal residue" evidence="5">
    <location>
        <position position="1"/>
    </location>
</feature>
<evidence type="ECO:0000259" key="4">
    <source>
        <dbReference type="Pfam" id="PF08409"/>
    </source>
</evidence>
<keyword evidence="2" id="KW-0802">TPR repeat</keyword>
<dbReference type="PANTHER" id="PTHR44809">
    <property type="match status" value="1"/>
</dbReference>
<evidence type="ECO:0000313" key="5">
    <source>
        <dbReference type="EMBL" id="GIY32630.1"/>
    </source>
</evidence>
<keyword evidence="6" id="KW-1185">Reference proteome</keyword>
<dbReference type="EMBL" id="BPLR01009527">
    <property type="protein sequence ID" value="GIY32630.1"/>
    <property type="molecule type" value="Genomic_DNA"/>
</dbReference>
<dbReference type="AlphaFoldDB" id="A0AAV4SJF5"/>
<accession>A0AAV4SJF5</accession>
<evidence type="ECO:0000313" key="6">
    <source>
        <dbReference type="Proteomes" id="UP001054945"/>
    </source>
</evidence>
<dbReference type="Pfam" id="PF08409">
    <property type="entry name" value="TMTC_DUF1736"/>
    <property type="match status" value="1"/>
</dbReference>
<evidence type="ECO:0000256" key="3">
    <source>
        <dbReference type="ARBA" id="ARBA00023136"/>
    </source>
</evidence>
<dbReference type="InterPro" id="IPR052943">
    <property type="entry name" value="TMTC_O-mannosyl-trnsfr"/>
</dbReference>
<comment type="caution">
    <text evidence="5">The sequence shown here is derived from an EMBL/GenBank/DDBJ whole genome shotgun (WGS) entry which is preliminary data.</text>
</comment>